<dbReference type="EMBL" id="JANSHE010003954">
    <property type="protein sequence ID" value="KAJ2982639.1"/>
    <property type="molecule type" value="Genomic_DNA"/>
</dbReference>
<organism evidence="1 2">
    <name type="scientific">Trametes sanguinea</name>
    <dbReference type="NCBI Taxonomy" id="158606"/>
    <lineage>
        <taxon>Eukaryota</taxon>
        <taxon>Fungi</taxon>
        <taxon>Dikarya</taxon>
        <taxon>Basidiomycota</taxon>
        <taxon>Agaricomycotina</taxon>
        <taxon>Agaricomycetes</taxon>
        <taxon>Polyporales</taxon>
        <taxon>Polyporaceae</taxon>
        <taxon>Trametes</taxon>
    </lineage>
</organism>
<gene>
    <name evidence="1" type="ORF">NUW54_g10725</name>
</gene>
<keyword evidence="2" id="KW-1185">Reference proteome</keyword>
<reference evidence="1" key="1">
    <citation type="submission" date="2022-08" db="EMBL/GenBank/DDBJ databases">
        <title>Genome Sequence of Pycnoporus sanguineus.</title>
        <authorList>
            <person name="Buettner E."/>
        </authorList>
    </citation>
    <scope>NUCLEOTIDE SEQUENCE</scope>
    <source>
        <strain evidence="1">CG-C14</strain>
    </source>
</reference>
<name>A0ACC1NUQ1_9APHY</name>
<evidence type="ECO:0000313" key="2">
    <source>
        <dbReference type="Proteomes" id="UP001144978"/>
    </source>
</evidence>
<sequence>MYGTDAPSSITVDGDSTVNVWRRRWNSWECEQINDLYPILEVLRCSSAFHSRSPTHSSVHFWLLPSPPSRPTTSPVPYFTSSTTSLLISSCPTSSSYAPSSCAGLLRGQIYSDRSSLPLIDLRRTRATGLLPPGLELLDKAMNTGLVCAARRRPRHVGFHAYAEYEELSTHCYLPFLVLCSPTPAIPISRLRLQPVCTRIPSIAYSLLIIRVNRRLGPVHFFDD</sequence>
<comment type="caution">
    <text evidence="1">The sequence shown here is derived from an EMBL/GenBank/DDBJ whole genome shotgun (WGS) entry which is preliminary data.</text>
</comment>
<protein>
    <submittedName>
        <fullName evidence="1">Uncharacterized protein</fullName>
    </submittedName>
</protein>
<dbReference type="Proteomes" id="UP001144978">
    <property type="component" value="Unassembled WGS sequence"/>
</dbReference>
<accession>A0ACC1NUQ1</accession>
<evidence type="ECO:0000313" key="1">
    <source>
        <dbReference type="EMBL" id="KAJ2982639.1"/>
    </source>
</evidence>
<proteinExistence type="predicted"/>